<evidence type="ECO:0000256" key="14">
    <source>
        <dbReference type="ARBA" id="ARBA00048026"/>
    </source>
</evidence>
<evidence type="ECO:0000256" key="5">
    <source>
        <dbReference type="ARBA" id="ARBA00022692"/>
    </source>
</evidence>
<proteinExistence type="inferred from homology"/>
<evidence type="ECO:0000256" key="2">
    <source>
        <dbReference type="ARBA" id="ARBA00009025"/>
    </source>
</evidence>
<evidence type="ECO:0000259" key="16">
    <source>
        <dbReference type="Pfam" id="PF00361"/>
    </source>
</evidence>
<evidence type="ECO:0000256" key="1">
    <source>
        <dbReference type="ARBA" id="ARBA00004454"/>
    </source>
</evidence>
<keyword evidence="9 15" id="KW-1278">Translocase</keyword>
<dbReference type="InterPro" id="IPR003918">
    <property type="entry name" value="NADH_UbQ_OxRdtase"/>
</dbReference>
<feature type="transmembrane region" description="Helical" evidence="15">
    <location>
        <begin position="416"/>
        <end position="435"/>
    </location>
</feature>
<feature type="transmembrane region" description="Helical" evidence="15">
    <location>
        <begin position="243"/>
        <end position="262"/>
    </location>
</feature>
<dbReference type="EC" id="7.1.1.-" evidence="15"/>
<name>A0A0A0RYF2_9GENT</name>
<evidence type="ECO:0000256" key="12">
    <source>
        <dbReference type="ARBA" id="ARBA00023136"/>
    </source>
</evidence>
<dbReference type="InterPro" id="IPR022997">
    <property type="entry name" value="NADH_Q_OxRdtase_chain4"/>
</dbReference>
<evidence type="ECO:0000313" key="17">
    <source>
        <dbReference type="EMBL" id="AIW05992.1"/>
    </source>
</evidence>
<dbReference type="GO" id="GO:0009535">
    <property type="term" value="C:chloroplast thylakoid membrane"/>
    <property type="evidence" value="ECO:0007669"/>
    <property type="project" value="UniProtKB-SubCell"/>
</dbReference>
<evidence type="ECO:0000256" key="15">
    <source>
        <dbReference type="HAMAP-Rule" id="MF_00491"/>
    </source>
</evidence>
<comment type="catalytic activity">
    <reaction evidence="13 15">
        <text>a plastoquinone + NADPH + (n+1) H(+)(in) = a plastoquinol + NADP(+) + n H(+)(out)</text>
        <dbReference type="Rhea" id="RHEA:42612"/>
        <dbReference type="Rhea" id="RHEA-COMP:9561"/>
        <dbReference type="Rhea" id="RHEA-COMP:9562"/>
        <dbReference type="ChEBI" id="CHEBI:15378"/>
        <dbReference type="ChEBI" id="CHEBI:17757"/>
        <dbReference type="ChEBI" id="CHEBI:57783"/>
        <dbReference type="ChEBI" id="CHEBI:58349"/>
        <dbReference type="ChEBI" id="CHEBI:62192"/>
    </reaction>
</comment>
<keyword evidence="11 15" id="KW-0520">NAD</keyword>
<feature type="transmembrane region" description="Helical" evidence="15">
    <location>
        <begin position="113"/>
        <end position="129"/>
    </location>
</feature>
<dbReference type="GO" id="GO:0003954">
    <property type="term" value="F:NADH dehydrogenase activity"/>
    <property type="evidence" value="ECO:0007669"/>
    <property type="project" value="TreeGrafter"/>
</dbReference>
<accession>A0A0A0RYF2</accession>
<feature type="transmembrane region" description="Helical" evidence="15">
    <location>
        <begin position="274"/>
        <end position="293"/>
    </location>
</feature>
<feature type="transmembrane region" description="Helical" evidence="15">
    <location>
        <begin position="167"/>
        <end position="189"/>
    </location>
</feature>
<evidence type="ECO:0000256" key="8">
    <source>
        <dbReference type="ARBA" id="ARBA00022957"/>
    </source>
</evidence>
<reference evidence="17" key="1">
    <citation type="journal article" date="2014" name="Mol. Phylogenet. Evol.">
        <title>Phylogenetic signal detection from an ancient rapid radiation: Effects of noise reduction, long-branch attraction, and model selection in crown clade Apocynaceae.</title>
        <authorList>
            <person name="Straub S.C."/>
            <person name="Moore M.J."/>
            <person name="Soltis P.S."/>
            <person name="Soltis D.E."/>
            <person name="Liston A."/>
            <person name="Livshultz T."/>
        </authorList>
    </citation>
    <scope>NUCLEOTIDE SEQUENCE</scope>
</reference>
<dbReference type="InterPro" id="IPR001750">
    <property type="entry name" value="ND/Mrp_TM"/>
</dbReference>
<dbReference type="GO" id="GO:0042773">
    <property type="term" value="P:ATP synthesis coupled electron transport"/>
    <property type="evidence" value="ECO:0007669"/>
    <property type="project" value="InterPro"/>
</dbReference>
<feature type="transmembrane region" description="Helical" evidence="15">
    <location>
        <begin position="6"/>
        <end position="25"/>
    </location>
</feature>
<evidence type="ECO:0000256" key="11">
    <source>
        <dbReference type="ARBA" id="ARBA00023027"/>
    </source>
</evidence>
<keyword evidence="8 15" id="KW-0618">Plastoquinone</keyword>
<evidence type="ECO:0000256" key="13">
    <source>
        <dbReference type="ARBA" id="ARBA00047726"/>
    </source>
</evidence>
<evidence type="ECO:0000256" key="10">
    <source>
        <dbReference type="ARBA" id="ARBA00022989"/>
    </source>
</evidence>
<evidence type="ECO:0000256" key="4">
    <source>
        <dbReference type="ARBA" id="ARBA00022640"/>
    </source>
</evidence>
<comment type="function">
    <text evidence="15">NDH-1 shuttles electrons from NAD(P)H, via FMN and iron-sulfur (Fe-S) centers, to quinones in the respiratory chain. The immediate electron acceptor for the enzyme in this species is believed to be plastoquinone. Couples the redox reaction to proton translocation (for every two electrons transferred, four hydrogen ions are translocated across the cytoplasmic membrane), and thus conserves the redox energy in a proton gradient.</text>
</comment>
<keyword evidence="12 15" id="KW-0472">Membrane</keyword>
<reference evidence="17" key="2">
    <citation type="submission" date="2014-06" db="EMBL/GenBank/DDBJ databases">
        <authorList>
            <person name="Straub S.C.K."/>
            <person name="Moore M.J."/>
            <person name="Soltis P.S."/>
            <person name="Soltis D.E."/>
            <person name="Liston A."/>
            <person name="Livshultz T."/>
        </authorList>
    </citation>
    <scope>NUCLEOTIDE SEQUENCE</scope>
</reference>
<keyword evidence="7 15" id="KW-0521">NADP</keyword>
<feature type="transmembrane region" description="Helical" evidence="15">
    <location>
        <begin position="76"/>
        <end position="101"/>
    </location>
</feature>
<keyword evidence="4 17" id="KW-0934">Plastid</keyword>
<dbReference type="GO" id="GO:0016655">
    <property type="term" value="F:oxidoreductase activity, acting on NAD(P)H, quinone or similar compound as acceptor"/>
    <property type="evidence" value="ECO:0007669"/>
    <property type="project" value="UniProtKB-UniRule"/>
</dbReference>
<feature type="transmembrane region" description="Helical" evidence="15">
    <location>
        <begin position="374"/>
        <end position="404"/>
    </location>
</feature>
<dbReference type="EMBL" id="KJ953913">
    <property type="protein sequence ID" value="AIW05992.1"/>
    <property type="molecule type" value="Genomic_DNA"/>
</dbReference>
<evidence type="ECO:0000256" key="7">
    <source>
        <dbReference type="ARBA" id="ARBA00022857"/>
    </source>
</evidence>
<sequence length="500" mass="56275">MNFFPWLTIIVVLPISAGSLIFFLPHRGNRVIRWYTICICILELLLMVYTFCYHFQPDDPLIQLLEDYKWIRFFDFHWRLGIDGLSIGPILLTGFITTLATLSAWPVTRDSRLFHFLMLAMYSGQIGSFSSRDLLLFFIMWELELIPVYLLLSMWGGKKRLYSATKFILYTAGGSIFLLMGVLGIGLYGSNEPTLNFEISANQSYPVVLEIIFYIGFFIAFAVKSPIIPLHTWLPDTHGEAHYSTCMLLAGILLKMGAYGLARINIELLSHAHYLFSPWLVIVGTIQIIYAASTSLGQRNLKKRIAYSSVSHMGFLIIGIGSITDTGLNGALLQIISHGFIGAALFFLAGTTYDRTRLLYLDEMGGIAITMPKIFTMFSSFSMASLALPGMSGFVAELIVFFGIITSHKYFLMPKILITFVMAIGMILTPIYSLSMSRQMFYGYKLFNVPNSFFFDSGPRELFLSISLFLPVLGIGMYPDFVLSLSVDKVEVILSNSFSK</sequence>
<keyword evidence="10 15" id="KW-1133">Transmembrane helix</keyword>
<comment type="similarity">
    <text evidence="2 15">Belongs to the complex I subunit 4 family.</text>
</comment>
<feature type="transmembrane region" description="Helical" evidence="15">
    <location>
        <begin position="305"/>
        <end position="323"/>
    </location>
</feature>
<gene>
    <name evidence="15 17" type="primary">ndhD</name>
</gene>
<keyword evidence="5 15" id="KW-0812">Transmembrane</keyword>
<dbReference type="PANTHER" id="PTHR43507">
    <property type="entry name" value="NADH-UBIQUINONE OXIDOREDUCTASE CHAIN 4"/>
    <property type="match status" value="1"/>
</dbReference>
<feature type="transmembrane region" description="Helical" evidence="15">
    <location>
        <begin position="462"/>
        <end position="479"/>
    </location>
</feature>
<dbReference type="NCBIfam" id="TIGR01972">
    <property type="entry name" value="NDH_I_M"/>
    <property type="match status" value="1"/>
</dbReference>
<protein>
    <recommendedName>
        <fullName evidence="15">NAD(P)H-quinone oxidoreductase chain 4</fullName>
        <ecNumber evidence="15">7.1.1.-</ecNumber>
    </recommendedName>
    <alternativeName>
        <fullName evidence="15">NAD(P)H dehydrogenase I, chain 4</fullName>
    </alternativeName>
    <alternativeName>
        <fullName evidence="15">NDH-1, chain 4</fullName>
    </alternativeName>
</protein>
<dbReference type="AlphaFoldDB" id="A0A0A0RYF2"/>
<organism evidence="17">
    <name type="scientific">Wrightia natalensis</name>
    <dbReference type="NCBI Taxonomy" id="992810"/>
    <lineage>
        <taxon>Eukaryota</taxon>
        <taxon>Viridiplantae</taxon>
        <taxon>Streptophyta</taxon>
        <taxon>Embryophyta</taxon>
        <taxon>Tracheophyta</taxon>
        <taxon>Spermatophyta</taxon>
        <taxon>Magnoliopsida</taxon>
        <taxon>eudicotyledons</taxon>
        <taxon>Gunneridae</taxon>
        <taxon>Pentapetalae</taxon>
        <taxon>asterids</taxon>
        <taxon>lamiids</taxon>
        <taxon>Gentianales</taxon>
        <taxon>Apocynaceae</taxon>
        <taxon>Apocynoideae</taxon>
        <taxon>Wrightieae</taxon>
        <taxon>Wrightia</taxon>
    </lineage>
</organism>
<evidence type="ECO:0000256" key="9">
    <source>
        <dbReference type="ARBA" id="ARBA00022967"/>
    </source>
</evidence>
<keyword evidence="3" id="KW-0150">Chloroplast</keyword>
<evidence type="ECO:0000256" key="6">
    <source>
        <dbReference type="ARBA" id="ARBA00022719"/>
    </source>
</evidence>
<dbReference type="GO" id="GO:0048039">
    <property type="term" value="F:ubiquinone binding"/>
    <property type="evidence" value="ECO:0007669"/>
    <property type="project" value="TreeGrafter"/>
</dbReference>
<keyword evidence="15" id="KW-0793">Thylakoid</keyword>
<dbReference type="GO" id="GO:0008137">
    <property type="term" value="F:NADH dehydrogenase (ubiquinone) activity"/>
    <property type="evidence" value="ECO:0007669"/>
    <property type="project" value="InterPro"/>
</dbReference>
<dbReference type="HAMAP" id="MF_00491">
    <property type="entry name" value="NDH1_NuoM"/>
    <property type="match status" value="1"/>
</dbReference>
<dbReference type="PRINTS" id="PR01437">
    <property type="entry name" value="NUOXDRDTASE4"/>
</dbReference>
<geneLocation type="plastid" evidence="17"/>
<feature type="transmembrane region" description="Helical" evidence="15">
    <location>
        <begin position="204"/>
        <end position="223"/>
    </location>
</feature>
<feature type="transmembrane region" description="Helical" evidence="15">
    <location>
        <begin position="335"/>
        <end position="353"/>
    </location>
</feature>
<keyword evidence="6 15" id="KW-0874">Quinone</keyword>
<dbReference type="GO" id="GO:0015990">
    <property type="term" value="P:electron transport coupled proton transport"/>
    <property type="evidence" value="ECO:0007669"/>
    <property type="project" value="TreeGrafter"/>
</dbReference>
<dbReference type="PANTHER" id="PTHR43507:SF21">
    <property type="entry name" value="NAD(P)H-QUINONE OXIDOREDUCTASE CHAIN 4, CHLOROPLASTIC"/>
    <property type="match status" value="1"/>
</dbReference>
<feature type="domain" description="NADH:quinone oxidoreductase/Mrp antiporter transmembrane" evidence="16">
    <location>
        <begin position="131"/>
        <end position="417"/>
    </location>
</feature>
<feature type="transmembrane region" description="Helical" evidence="15">
    <location>
        <begin position="135"/>
        <end position="155"/>
    </location>
</feature>
<dbReference type="Pfam" id="PF00361">
    <property type="entry name" value="Proton_antipo_M"/>
    <property type="match status" value="1"/>
</dbReference>
<feature type="transmembrane region" description="Helical" evidence="15">
    <location>
        <begin position="32"/>
        <end position="56"/>
    </location>
</feature>
<comment type="catalytic activity">
    <reaction evidence="14 15">
        <text>a plastoquinone + NADH + (n+1) H(+)(in) = a plastoquinol + NAD(+) + n H(+)(out)</text>
        <dbReference type="Rhea" id="RHEA:42608"/>
        <dbReference type="Rhea" id="RHEA-COMP:9561"/>
        <dbReference type="Rhea" id="RHEA-COMP:9562"/>
        <dbReference type="ChEBI" id="CHEBI:15378"/>
        <dbReference type="ChEBI" id="CHEBI:17757"/>
        <dbReference type="ChEBI" id="CHEBI:57540"/>
        <dbReference type="ChEBI" id="CHEBI:57945"/>
        <dbReference type="ChEBI" id="CHEBI:62192"/>
    </reaction>
</comment>
<dbReference type="InterPro" id="IPR010227">
    <property type="entry name" value="NADH_Q_OxRdtase_chainM/4"/>
</dbReference>
<comment type="subcellular location">
    <subcellularLocation>
        <location evidence="15">Cellular thylakoid membrane</location>
        <topology evidence="15">Multi-pass membrane protein</topology>
    </subcellularLocation>
    <subcellularLocation>
        <location evidence="1">Plastid</location>
        <location evidence="1">Chloroplast thylakoid membrane</location>
        <topology evidence="1">Multi-pass membrane protein</topology>
    </subcellularLocation>
</comment>
<evidence type="ECO:0000256" key="3">
    <source>
        <dbReference type="ARBA" id="ARBA00022528"/>
    </source>
</evidence>